<dbReference type="RefSeq" id="WP_093730080.1">
    <property type="nucleotide sequence ID" value="NZ_FMYW01000005.1"/>
</dbReference>
<organism evidence="2 3">
    <name type="scientific">Succiniclasticum ruminis</name>
    <dbReference type="NCBI Taxonomy" id="40841"/>
    <lineage>
        <taxon>Bacteria</taxon>
        <taxon>Bacillati</taxon>
        <taxon>Bacillota</taxon>
        <taxon>Negativicutes</taxon>
        <taxon>Acidaminococcales</taxon>
        <taxon>Acidaminococcaceae</taxon>
        <taxon>Succiniclasticum</taxon>
    </lineage>
</organism>
<protein>
    <submittedName>
        <fullName evidence="2">Extended Signal Peptide of Type V secretion system</fullName>
    </submittedName>
</protein>
<evidence type="ECO:0000313" key="3">
    <source>
        <dbReference type="Proteomes" id="UP000198943"/>
    </source>
</evidence>
<feature type="domain" description="ESPR" evidence="1">
    <location>
        <begin position="1"/>
        <end position="41"/>
    </location>
</feature>
<name>A0A1G6KX13_9FIRM</name>
<evidence type="ECO:0000313" key="2">
    <source>
        <dbReference type="EMBL" id="SDC35632.1"/>
    </source>
</evidence>
<dbReference type="EMBL" id="FMYW01000005">
    <property type="protein sequence ID" value="SDC35632.1"/>
    <property type="molecule type" value="Genomic_DNA"/>
</dbReference>
<gene>
    <name evidence="2" type="ORF">SAMN04487864_105156</name>
</gene>
<dbReference type="InterPro" id="IPR024973">
    <property type="entry name" value="ESPR"/>
</dbReference>
<reference evidence="3" key="1">
    <citation type="submission" date="2016-10" db="EMBL/GenBank/DDBJ databases">
        <authorList>
            <person name="Varghese N."/>
            <person name="Submissions S."/>
        </authorList>
    </citation>
    <scope>NUCLEOTIDE SEQUENCE [LARGE SCALE GENOMIC DNA]</scope>
    <source>
        <strain evidence="3">DSM 11005</strain>
    </source>
</reference>
<proteinExistence type="predicted"/>
<evidence type="ECO:0000259" key="1">
    <source>
        <dbReference type="Pfam" id="PF13018"/>
    </source>
</evidence>
<dbReference type="OrthoDB" id="1659780at2"/>
<keyword evidence="3" id="KW-1185">Reference proteome</keyword>
<dbReference type="Proteomes" id="UP000198943">
    <property type="component" value="Unassembled WGS sequence"/>
</dbReference>
<dbReference type="Pfam" id="PF13018">
    <property type="entry name" value="ESPR"/>
    <property type="match status" value="1"/>
</dbReference>
<sequence>MNKVYKVIWSNARKCYVVVSEIAKNRGKNNTRSIVSQLAARVQAITLRNASEGQAFTVCGQPVARPCMAAQWIAPLVLAGMLLQPVSGFASIIKEKGGDNLAVSGNVHNIYVQKMQDNNNIGLNKFDKYEISPGHIANMHFNKKNETTYANNLVNLVNSKIDIQGTVNAVRNGKIDGNLYFISPKGMVVGNTGVINAGRVGAFIPNTSYWDELWQEDVNVKNNFADFENYGRRDANGTYKDTRLSFADGKKIEIYGKINTRNGIVLGAQEILIKEGASLKRSASTADVNFNDLVNIKNAAGTETVNAGLDGELNAAVDGGTGDIILRAESAHSYVNSFIQMETLESILHTEIQSKVEIGGSVNTDGPVDISAGSKTTFINLAYGGTSMLSDIGFNFLNDLGINMTASWVDKTNTATVALTDKGSIQAGGNVNLQTDAALDLRLKADVVKEKGKGTTTAIPVIAVGVMKLANQAVTDVKGGLQSNGDIRLAANADTTANLMANAVQNTKDNEPANSIYTGVAVLTGNGLAEVNVAEGTAINAGGDFSACAMGTNQTAVLATAQGKHETFTSTAVAVSDYDSAANVNLGRSVTANAVNGEAVNHVKSLAILADNSNGDSGETYVEFKVEGGESLAAKIAEKLKNKLRITGFQNGGVLLPAENFLNAAKDYITAGAGVAVVDHSNTANLTVARGVALRAVADSAGNGGDVTLKSETVLSTLNQIVTGQSNQKASENGGSAVTVAAGVLVSNIENTAATEVSGGAGSALTSEKGNVTVTANTETNTDHVITTLHRSGEDIVVKTIEERFDAVINNLENVGRDASKLKDIKKDFQRTWGQMQGIKDGHVTTSFFDSLMHNNLTNLVFSEWRDYYRINASFKALVDSLLDYLSPAAYTSHYVRSYSVNRNQGGDTNMDLAASVNVGSLAGKAVVSLGESVAVNAGKNIAVDAKSVSDLASITGTGGEFLSYSETNGNGVGASIAVQKFTSDAIALVGKNVAVNAVNGTAGTDGSNSNVPKSGTVSVGADIDAGQLALIFSAGKSERNGFSGSFNIQTGGSNSLVLVDDEAKITAANGVTVGSNNDYVMNNIVGGLAIGGAGSNGTVGAGLALNQLDVNSMAVLGDNGAGASIAATDTDTESFKKKSAEEQNEIKAENAVIAARKLAADRAKVKKMDRSFAETERTLTAALGNKTEGTAKGFVTGRNISVTAKNDGILNAIALEGANVSESHSVLDSINKVTRIASGAKEQSRQAIKNVTDWPADRLASLFTKSSREAFKTEASLGFGKYNPVNGNGQNANAAFNAEAAASFAWNNLDTQTAAVADNMTLNLRKQNSSEADGTLVTAATDELFTGAWAGSGSVMWFTGAAQGMQGLNNNAVKGALGTAVAVNKLDQKVNSLIIDSDITQAGSVLNKAVKNGSEVAAGLGVAVVNQTGGAAAGGSAAFGLSLNMVENDIHAILIDSTAAYEKTKDGISYTGGTNLENRAHDGDIQVAGGANMAWIHTGGSGIAAGITAAASDLENDIRSGIQGGRYSGISNLSVKAGNALTQVNAGVGLGVARSGGKFSVGGAGTLALNELENTSRAFIADTESLTASGSVTVMARDVAPSKEEANPYTEYLGDREVDSGGLSYLGESVRDAVGTGAGNTIVNVAVDVAESKGVSAGAAVSVNQVTNRISADITGNRQMEAASVNGEADVHSNIVSLATGASVSESSFGGAASVSWNDLQQDNIVSVTGNRGNGNAANSGIKADSVTGTAQNTSHIVNVTGEFAGGQNSVGLSVAVNRMEDTSGIYFAKNRIGERVTNKGTAVSLSADNDASVLAIGVGVDANYKENSTAAAYGNFVANRGHNDTVAVIGEDKDGNKASGADRDVIANAASVEVKATDKTQRTTVAGSAQLALQGAKAALGAGVALTGSDAGTESGDGRETLRAEINNADITTVKKNNTGAPVTVSSADKSQATTAIVGVGITKQSTVAAQGLGADAKIYKNNTAGLKDTTIDATGGSKAALVSVKADTSSAVKTGAAALQLSGPDSFLAGVVAVGVNRITDNTAAGVTYTGKQTAASLNAGNLDISAASNGEITSVAMGASVAVKGTAAVGGSGSHNYIDNSAAAKIENANIYSAGNVGVVAQSDEAITNYAGVIDVAVAGGQGISAALGVTGSNNKISGKTEAQIRNSKVVAKGSDSNKIKTNSKLKTDDTYLIDGAVTSNTWSAGKLQKGRKEETKTGVVVDASATHAIASVLANGGVAVGSGDSGAGASLAGVINLNEVGGSTTAKVVDSQLNEEASDKRSSVNVHAADYTNVAEFSGAAAVGIGEKAGVAAGFTGTTNEISRATEALVSTASAAWDNNTNQYKAGTTDKTNRIFAKDFAVTADSKQAMSAFNVTGAIAGSSGVAFETGDNVNTNRMISSTVAAVTNTAADYKKDATVEASHGDAIYNLNVDVGAAIAPSQKGVAGSLNVGVGVVKEGSVVAANVVNSEVKNSNAASDPKSSLSVGAANATTLETRLVSVGVAAGVFSGGIASSIAVNNINTKVTGSIVGSQLAADTVNVNTANALTVKDAVGTGAGGLEVGIGVGVDVTTVNDSVSTIVDNSTVKAADTLSINTETQRETDSTVAGVGIGALSVAVNVLSVTVNDGIGNLEDVKDDETGSSFSHKDMLNEAVQKVNDKTGRVLADKVAGMTDAEKQAMQNKSSTGAVPGDNVSGAGVHTYVKGKSTLEAVNGALTVNNSERNDADLNGGSGSLGVLAVNVADVVYHQNQLNNVLVDNSSVKGGSVSMTARQGNVTRDDDKAIHASTVQAQAGVAGIGVGYSGITTKGNTGVTLNKSTVSAADGDLSVQVSDTTRSTGDMLGVSAGLLTVPVSVTRNTNKANTFISVEGGSSLSAMKLQEIRDSKGDKITESVPGNAISLQIDRSGKLVTDSYGVGAGGVNVAVNTAKSMDFGSSVVQVKGSGNTFSGGGITLEAVNAPTLKSEAGGVDVGLIGVAVNYSKSRAESTASVMVADGNSLLGDAVIARAVVGREGSDMAYAKTNSTNVSVGVGVDPDGAEAETATEARVSMGLETYKTVEENVTAKDASGNTTVSKVTKGATDLSLMTENNASRNARLGNTTVGLLVSVTDGDALGRGEDRSTVEAKGAASGAGVKLKNLKINAGGYNISKGLGDGGSGGIFDISPTVIANMESKTINTASLSGAWDVDENANISALQYVTSKGSTKTGAGGVISVTWANAKNYTVMNTRTELKEGARLTAGQAYLQAGNKVITDAYDGETWANTMAIGGVINVASGDGGGVESKQTVEANAVVDVGKNARVTTSKGQVYNAYADLDITNKVKGKGGGVGENMDIYSVNNITPNNKVIVGRGAELEQKGEFETGNDITLSSTDRIRMNLAAEGSVYGLEGVLKAKVKDNLTRHNTVEVNGALASTHDINLYSGVNADGTDAEVMIDALAEGHNDTLLSFYTNPEVKLNLQNNQQVKVSETGSAVSKRHINVTADNGSEAFKKEVVEVVNLFAGSDRSTKTVTNQPGNSEIEEENNNFVNVEGLLRTGTQSNVQIDIRGALLPEVYESGTDANGNKVETLHILEPADSRIKTFEDVEVYVNKKKIERGNTDDDIIVKPENIVIGDMDYAAKLGNQLDTLNNLIAEYSNGKSDNTAAYLGYVQQRQRILEEMDARGMYIDETDESGKMVRTYLNKDYNICYVEIPDITVSGGNITVRSGNLYGKGRLEANGAPQIIINNLSNAYLKLNNMSVGDEGGQIRFQGNSISSGDKGREEINNLNWDKNKKAQFNPLYNDSTVDAVSAISVLNDCSGISTDPQNKLTVRDQNGKTMDYVFVPDVNVAGDIRNRFGDVVIVNKQGNITIGSGNEDNKANVGGRSVQLDAAGSISQDYIDGVVSIGGNPEDLNDAEAVNAINSSGLSKTDNDKKYPGNLAVTESKAESGRIAGDSIYLAAADININGLIQSGYGRYEAVIDKDALSDENLQKLKNNGSEVTVSGRTMYKVNDGNRGVYDAATDSYKFVPQVYYDPRARELVVDDIGTRGGKIYLTGRISSTGNGRVLAADGAADIYIENNTTANLTVGQIVNSVLEGKIEITDLANDTWTQYTRSGTYTIFDYTSHLKETNLDQYKKGSEAIGYYNKDNPKTYKVHSGLRYNWTLGQTTTTVQEYEEVTKKSWWGLDSSTSTDMESHETASNLQKETSYKGQELTDGVFIDNTTINNYANLSEMGRFGGILENNVTDNACEETGDWEEGGHWYKLWSDPKHHTTWRTTTGATQTYTFSLEADKPFAVGFLGSKDGSINVLNMNPDGGSINLSGNIQSATRDAGLSIFSAGGGVSQKAGTFLTTGKAGLSAKNNIENIQIASMGERIAAGQKDDTGKEIYTTKDGVLLTAVSAGGNIDVTVTGGSVDGQVLPGNAVIENLLSFDFSADRPGSVSLQAAGNITQADTVTGAAVTGRNIRLTSLNGSIGILDGDGASGQPVVVESFSEKLARTDESTGVSAEAKKNIYLAEKADGNIAKNSGNMRVGTIISHEGDVRLEAKNGRLVDALPPEANGNNMSEADVIRHWIDAGLIAGTKEYEGAYIRGLKKDAADFEKTVRDQYALCQSGKAGDQIKEIYMTRTEKTEADGTVTAAWTFKYASADEYLKALLNDTSAEGNYYKNTVKAYTDPVYSWTREELLYAIGNAIVNKETGVSAETQNKKANIQGRNVTLAARGIGISEDRKTVIKVSELYDGSDEAIEKMQMLANVDAADVTLRDAKGNRLVRATVKKTLADGRVVDTLGWKAYDEKGNELETDGVLYSFEIGNLSPLGVYATGRVDAAASGDNAFIAGRSNEDSGFVPINIGQISAAGGKDVRLYTQEGIYHAVLDGTEPAARIRSRNLIAYGGARDIGKTDDPLTVSLSGDLLGAYADGSIYIKNTRTDNKLRLGSVFANHTVYLESDKGFGMTADTDYQLAYVNAGKTLELKTNETEGEIGEEVNPVRILNNGVIIDLNAKNAYVKGVKGVQGDATVMKLGVINMAGSFCAVSEGFLEAGVTRPEEKDENGKVIRNAVQGKVKAGEKVKLEAVNDLTLAGPATAGTVSRDEKGKYTGGGKIDLVSAKGRILQNADGALVAGSVTATSGKGVTLTDAGNTFREFTAYGVDTEVTDAQGSKVTEKATDGSINVRTHAGSMLAAGIAGTVVYGDVAMTNLDDGGLSVDTDIVTKKGNHGEAGNITFSQQGDILVSKNASLQAGGSVFAASSDGAVSILGKVEAARDIDVKTGSGKLRMYGDVRAGNDILAATESGYIEMDNGVAAQHDIVATSRTGSIGLMGDIYAGNDVNAQTGGTGKILFNLNILTGRHEVRAGRDVNLTVEDSAIMIAGKITTDTGDVRATAKTGGMIFSGSIQAGNDIIASVTEDGVIQYTGTVNAARDIIATTAAGNVNYEKQVEAGRSVMALTDKGDVTYNASVVAGDSVLADVLEGDVTVNHDIVARQGYVTLTLADGSATVGKADGTGKIKAGNDISITTSKGDATVKTSITSDNGSVSVSSEQGNINVGEVAVENAISARENIDLFVANGVITINGHTMTQEGDITVHAIDFDDDNNIVITENGKLISARDLTLHTYNGGIEVTDDTIANRNLNILVDNKGDIELGRDVVVGGDVTVKTGSGDITMGKRGAAGVEVHTVTSTGGSIDIETGKGNISIGHNAANDPTIVAEKNVTLYAKEGIITVDGKTETKQGDITVHAHNEDPAAGDNIVILHNGILDSGRDLTLHTYNGGIEVTDSTLAKRNIKIIVDNQGDITFGRDINVVGDVSVETGNGNISVAKKVKSQQGSVDIRTKKGNILIGDNGPDVETVAAYKDVSLQAESGKIEVYGKTYAQTGDVTLLAGNDAYIAGEAGKNIIIDHNGEVEAGRDATMIVVNGDIHVTDKLTAGRSFNSETRKQGNIYVDKDITVGQDMSMKTENGGINVGEDINAGRNITMTTGTGDIRVGGSNGKGNVVAGNHVALTVTSGNVSVDKTVKAKGGNVDVLVKDGDINIGNNGPDVETVAAGGNVNLTAEIGKIRISGKTATETGDIVVHAANDNYVEGENGQNIIFDQNGQLAAGRDATLIMTNGDLHVTDHVTAGRNLNVETRGRGNISLDDDVTVNNDMSMKTETGNINVGKTITAKDGTVTMTTAVQGDIAVGADVIAGKDINMDIKSGNILVGENGKGNVVASDNVKMTVASGNVSVEKTVKAKTGNVDVLAENGNIKIGDNGATVETVAAGNNVNLTSQNGMIEIYGKTVSETGDVNVTVVNAAYGQNGQNIKFDQHGLIAAGRDANLIVENGDLHVTNDVIAQRSFNVRTRKQGNIMLDENVTAVKDMSMKTETGDINVGKTITAKDGTVSMSTAVKGDIHIGADVAAGHDVNMDIKSGSVSVDKDVTAGNDVNMAVTAGNISVGSNGTGSVIAENNVKMTVNSGDISVEKAVKAKKCSVDVLTEHGSITIGNNKDADTVSAGQNVNLTARSGQIRILGKTSTESGNISVTAINETYNGNGKSIIFDENGKLAAGWDANLIVENGDLHITDDVTAGNNFNVQTRKRGNIMLDENIRVQHNISMQTDVGDITVGRDIVAGNDVKMTVGDGKVTVGEVDGKGNGSGNISAGGNVGILMHKGDVNVVKSVKSDGGSVDILTKKGDIHIGDNKNNDTVSAYGNVKLTAENGKIEILGGTYTQTGDIAVYAANDQYVAGENGLNIIFDQNGRIASGHDATLVTENGDMHVTGRVSAENNLTFEVRKRGHIMLDDNIDVKKNLSMKTEDGNITVDKTITAVNGTVAMTVGTGFIQVKQDINAGENVEMSVEKGPIIVGRDGVGCVTAGNDVKLETREGKIEIYDRISAGRDVSVKAADTVYRQGTTGHNIIIGPNGQIASSRDAKLESTNGDIHVTDKITAGRSISAITHGQGDIFLRRDVDASKDLNGKDTDGSVILRAEDKGNISVVDPVTQQIYKITAGDRIDAFTGDGNITVGTAEARHISLVARGEDGHVTADAILANVNGNGNGTGAANVTLGGSYVNVENIINIGTGAAPITISTAGGSATNRAMKDFSIGVRNANGTYTGGIRSATGAVLQQLWADNAMLYLAGETNLHISKLAVNEKLHVANDIVSVAVFGVPPTHDGERVVYWNDIYRNNPAGMTGRWYSGSYSDPAWMNLDLLGNGSVGSHYGVLMDAHYYRNLYGDSVSMVDTMRIRMQPIPAGNEIYYYDRNNLIEIDDSGLYSDDTESLS</sequence>
<accession>A0A1G6KX13</accession>